<evidence type="ECO:0000313" key="7">
    <source>
        <dbReference type="Proteomes" id="UP000015559"/>
    </source>
</evidence>
<accession>S6A9J5</accession>
<dbReference type="InterPro" id="IPR009056">
    <property type="entry name" value="Cyt_c-like_dom"/>
</dbReference>
<evidence type="ECO:0000313" key="6">
    <source>
        <dbReference type="EMBL" id="BAN34220.1"/>
    </source>
</evidence>
<sequence length="84" mass="8947">MPAPARRAELLNLIRQDCGSCHGMKLTGGLGLPLTPDALSGKSSEALQQTILYGRGGTPMPPWAPFMTEDEASWIVDTLLKGLP</sequence>
<organism evidence="6 7">
    <name type="scientific">Sulfuricella denitrificans (strain DSM 22764 / NBRC 105220 / skB26)</name>
    <dbReference type="NCBI Taxonomy" id="1163617"/>
    <lineage>
        <taxon>Bacteria</taxon>
        <taxon>Pseudomonadati</taxon>
        <taxon>Pseudomonadota</taxon>
        <taxon>Betaproteobacteria</taxon>
        <taxon>Nitrosomonadales</taxon>
        <taxon>Sulfuricellaceae</taxon>
        <taxon>Sulfuricella</taxon>
    </lineage>
</organism>
<dbReference type="GO" id="GO:0046872">
    <property type="term" value="F:metal ion binding"/>
    <property type="evidence" value="ECO:0007669"/>
    <property type="project" value="UniProtKB-KW"/>
</dbReference>
<dbReference type="EMBL" id="AP013066">
    <property type="protein sequence ID" value="BAN34220.1"/>
    <property type="molecule type" value="Genomic_DNA"/>
</dbReference>
<name>S6A9J5_SULDS</name>
<reference evidence="6 7" key="1">
    <citation type="journal article" date="2012" name="Appl. Environ. Microbiol.">
        <title>Draft genome sequence of a psychrotolerant sulfur-oxidizing bacterium, Sulfuricella denitrificans skB26, and proteomic insights into cold adaptation.</title>
        <authorList>
            <person name="Watanabe T."/>
            <person name="Kojima H."/>
            <person name="Fukui M."/>
        </authorList>
    </citation>
    <scope>NUCLEOTIDE SEQUENCE [LARGE SCALE GENOMIC DNA]</scope>
    <source>
        <strain evidence="7">skB26</strain>
    </source>
</reference>
<keyword evidence="2 4" id="KW-0479">Metal-binding</keyword>
<evidence type="ECO:0000256" key="2">
    <source>
        <dbReference type="ARBA" id="ARBA00022723"/>
    </source>
</evidence>
<dbReference type="SUPFAM" id="SSF46626">
    <property type="entry name" value="Cytochrome c"/>
    <property type="match status" value="1"/>
</dbReference>
<dbReference type="GO" id="GO:0016491">
    <property type="term" value="F:oxidoreductase activity"/>
    <property type="evidence" value="ECO:0007669"/>
    <property type="project" value="UniProtKB-KW"/>
</dbReference>
<keyword evidence="7" id="KW-1185">Reference proteome</keyword>
<dbReference type="Gene3D" id="1.10.760.10">
    <property type="entry name" value="Cytochrome c-like domain"/>
    <property type="match status" value="1"/>
</dbReference>
<dbReference type="GO" id="GO:0020037">
    <property type="term" value="F:heme binding"/>
    <property type="evidence" value="ECO:0007669"/>
    <property type="project" value="InterPro"/>
</dbReference>
<gene>
    <name evidence="6" type="primary">nirS1</name>
    <name evidence="6" type="ORF">SCD_n00371</name>
</gene>
<protein>
    <recommendedName>
        <fullName evidence="5">Cytochrome c domain-containing protein</fullName>
    </recommendedName>
</protein>
<dbReference type="AlphaFoldDB" id="S6A9J5"/>
<dbReference type="STRING" id="1163617.SCD_n00371"/>
<evidence type="ECO:0000256" key="3">
    <source>
        <dbReference type="ARBA" id="ARBA00023004"/>
    </source>
</evidence>
<evidence type="ECO:0000256" key="1">
    <source>
        <dbReference type="ARBA" id="ARBA00022617"/>
    </source>
</evidence>
<dbReference type="InterPro" id="IPR036909">
    <property type="entry name" value="Cyt_c-like_dom_sf"/>
</dbReference>
<dbReference type="eggNOG" id="COG2010">
    <property type="taxonomic scope" value="Bacteria"/>
</dbReference>
<dbReference type="Proteomes" id="UP000015559">
    <property type="component" value="Chromosome"/>
</dbReference>
<dbReference type="PROSITE" id="PS51007">
    <property type="entry name" value="CYTC"/>
    <property type="match status" value="1"/>
</dbReference>
<keyword evidence="1 4" id="KW-0349">Heme</keyword>
<feature type="domain" description="Cytochrome c" evidence="5">
    <location>
        <begin position="2"/>
        <end position="83"/>
    </location>
</feature>
<keyword evidence="6" id="KW-0560">Oxidoreductase</keyword>
<dbReference type="GO" id="GO:0009055">
    <property type="term" value="F:electron transfer activity"/>
    <property type="evidence" value="ECO:0007669"/>
    <property type="project" value="InterPro"/>
</dbReference>
<evidence type="ECO:0000259" key="5">
    <source>
        <dbReference type="PROSITE" id="PS51007"/>
    </source>
</evidence>
<dbReference type="KEGG" id="sdr:SCD_n00371"/>
<dbReference type="RefSeq" id="WP_009206835.1">
    <property type="nucleotide sequence ID" value="NC_022357.1"/>
</dbReference>
<dbReference type="Pfam" id="PF13442">
    <property type="entry name" value="Cytochrome_CBB3"/>
    <property type="match status" value="1"/>
</dbReference>
<dbReference type="HOGENOM" id="CLU_159748_1_0_4"/>
<keyword evidence="3 4" id="KW-0408">Iron</keyword>
<evidence type="ECO:0000256" key="4">
    <source>
        <dbReference type="PROSITE-ProRule" id="PRU00433"/>
    </source>
</evidence>
<proteinExistence type="predicted"/>